<organism evidence="3 4">
    <name type="scientific">Liquidambar formosana</name>
    <name type="common">Formosan gum</name>
    <dbReference type="NCBI Taxonomy" id="63359"/>
    <lineage>
        <taxon>Eukaryota</taxon>
        <taxon>Viridiplantae</taxon>
        <taxon>Streptophyta</taxon>
        <taxon>Embryophyta</taxon>
        <taxon>Tracheophyta</taxon>
        <taxon>Spermatophyta</taxon>
        <taxon>Magnoliopsida</taxon>
        <taxon>eudicotyledons</taxon>
        <taxon>Gunneridae</taxon>
        <taxon>Pentapetalae</taxon>
        <taxon>Saxifragales</taxon>
        <taxon>Altingiaceae</taxon>
        <taxon>Liquidambar</taxon>
    </lineage>
</organism>
<accession>A0AAP0RZ98</accession>
<gene>
    <name evidence="3" type="ORF">L1049_016357</name>
</gene>
<dbReference type="EMBL" id="JBBPBK010000003">
    <property type="protein sequence ID" value="KAK9287913.1"/>
    <property type="molecule type" value="Genomic_DNA"/>
</dbReference>
<dbReference type="InterPro" id="IPR036397">
    <property type="entry name" value="RNaseH_sf"/>
</dbReference>
<evidence type="ECO:0008006" key="5">
    <source>
        <dbReference type="Google" id="ProtNLM"/>
    </source>
</evidence>
<dbReference type="GO" id="GO:0005737">
    <property type="term" value="C:cytoplasm"/>
    <property type="evidence" value="ECO:0007669"/>
    <property type="project" value="TreeGrafter"/>
</dbReference>
<evidence type="ECO:0000313" key="4">
    <source>
        <dbReference type="Proteomes" id="UP001415857"/>
    </source>
</evidence>
<dbReference type="PANTHER" id="PTHR28626">
    <property type="entry name" value="SRR1-LIKE PROTEIN"/>
    <property type="match status" value="1"/>
</dbReference>
<comment type="caution">
    <text evidence="3">The sequence shown here is derived from an EMBL/GenBank/DDBJ whole genome shotgun (WGS) entry which is preliminary data.</text>
</comment>
<dbReference type="Gene3D" id="3.30.420.10">
    <property type="entry name" value="Ribonuclease H-like superfamily/Ribonuclease H"/>
    <property type="match status" value="1"/>
</dbReference>
<dbReference type="InterPro" id="IPR012942">
    <property type="entry name" value="SRR1-like"/>
</dbReference>
<proteinExistence type="predicted"/>
<keyword evidence="4" id="KW-1185">Reference proteome</keyword>
<dbReference type="InterPro" id="IPR044730">
    <property type="entry name" value="RNase_H-like_dom_plant"/>
</dbReference>
<dbReference type="SUPFAM" id="SSF53098">
    <property type="entry name" value="Ribonuclease H-like"/>
    <property type="match status" value="1"/>
</dbReference>
<dbReference type="Proteomes" id="UP001415857">
    <property type="component" value="Unassembled WGS sequence"/>
</dbReference>
<dbReference type="AlphaFoldDB" id="A0AAP0RZ98"/>
<feature type="domain" description="SRR1-like" evidence="1">
    <location>
        <begin position="130"/>
        <end position="307"/>
    </location>
</feature>
<dbReference type="CDD" id="cd06222">
    <property type="entry name" value="RNase_H_like"/>
    <property type="match status" value="1"/>
</dbReference>
<sequence>MLQLLISYTMQGMELDDGKASNLFTTRTQDFNDDTSIEKSILFSDWKPSDFPPCKIRYFNPSVDFVAIMASHDTNPQNFSTTTSSIADITLEDEARRVKTEVEITIKEVEGSEFYSRFTDQLRNDPNIQRNIKRVLGSNQHMMMVVYALGSIEFGYMPQYQLALAILLKRDFSDLIEGIEVFDPMMSPVDCKVVEELGCNVLSVNEHCRRQVKKPTLFFMPYPCREHLWNLLDANWCPSQINQMILLSNTGIRSGPRDKLMGKYIDEEVHYNAYKLYRAVIRKYTKEYAIYAPLNKCYRNIFHGFSWNFFNVKSRLDMDTLLPDDFTKEMRLEERREIEEDFQRRDHIHLRNCRELLVKSTFKANEDYENPREWWDCYRTYRVHRRICSLWRPPHTGWIKLNFSGKGHGKNGTKAGFGGVLRNEFKHRLAVYSGSLGEVDSMVANVEALRQGLRCLQYMSPPVTRLVLEGNDLSVIRWANRGFEPPKRIAEALGEIYCWLKGIEYVAYHVYEESNSLAIELANKGANLLNLRVWFSPS</sequence>
<dbReference type="PANTHER" id="PTHR28626:SF4">
    <property type="entry name" value="PROTEIN SENSITIVITY TO RED LIGHT REDUCED 1-LIKE"/>
    <property type="match status" value="1"/>
</dbReference>
<dbReference type="GO" id="GO:0004523">
    <property type="term" value="F:RNA-DNA hybrid ribonuclease activity"/>
    <property type="evidence" value="ECO:0007669"/>
    <property type="project" value="InterPro"/>
</dbReference>
<dbReference type="InterPro" id="IPR012337">
    <property type="entry name" value="RNaseH-like_sf"/>
</dbReference>
<protein>
    <recommendedName>
        <fullName evidence="5">RNase H type-1 domain-containing protein</fullName>
    </recommendedName>
</protein>
<dbReference type="InterPro" id="IPR040044">
    <property type="entry name" value="SRR1L"/>
</dbReference>
<dbReference type="Pfam" id="PF13456">
    <property type="entry name" value="RVT_3"/>
    <property type="match status" value="1"/>
</dbReference>
<name>A0AAP0RZ98_LIQFO</name>
<dbReference type="Pfam" id="PF07985">
    <property type="entry name" value="SRR1"/>
    <property type="match status" value="1"/>
</dbReference>
<feature type="domain" description="RNase H type-1" evidence="2">
    <location>
        <begin position="410"/>
        <end position="524"/>
    </location>
</feature>
<dbReference type="GO" id="GO:0005634">
    <property type="term" value="C:nucleus"/>
    <property type="evidence" value="ECO:0007669"/>
    <property type="project" value="TreeGrafter"/>
</dbReference>
<evidence type="ECO:0000313" key="3">
    <source>
        <dbReference type="EMBL" id="KAK9287913.1"/>
    </source>
</evidence>
<evidence type="ECO:0000259" key="1">
    <source>
        <dbReference type="Pfam" id="PF07985"/>
    </source>
</evidence>
<dbReference type="InterPro" id="IPR002156">
    <property type="entry name" value="RNaseH_domain"/>
</dbReference>
<reference evidence="3 4" key="1">
    <citation type="journal article" date="2024" name="Plant J.">
        <title>Genome sequences and population genomics reveal climatic adaptation and genomic divergence between two closely related sweetgum species.</title>
        <authorList>
            <person name="Xu W.Q."/>
            <person name="Ren C.Q."/>
            <person name="Zhang X.Y."/>
            <person name="Comes H.P."/>
            <person name="Liu X.H."/>
            <person name="Li Y.G."/>
            <person name="Kettle C.J."/>
            <person name="Jalonen R."/>
            <person name="Gaisberger H."/>
            <person name="Ma Y.Z."/>
            <person name="Qiu Y.X."/>
        </authorList>
    </citation>
    <scope>NUCLEOTIDE SEQUENCE [LARGE SCALE GENOMIC DNA]</scope>
    <source>
        <strain evidence="3">Hangzhou</strain>
    </source>
</reference>
<evidence type="ECO:0000259" key="2">
    <source>
        <dbReference type="Pfam" id="PF13456"/>
    </source>
</evidence>
<dbReference type="GO" id="GO:0003676">
    <property type="term" value="F:nucleic acid binding"/>
    <property type="evidence" value="ECO:0007669"/>
    <property type="project" value="InterPro"/>
</dbReference>